<keyword evidence="6" id="KW-0460">Magnesium</keyword>
<dbReference type="GO" id="GO:0005524">
    <property type="term" value="F:ATP binding"/>
    <property type="evidence" value="ECO:0007669"/>
    <property type="project" value="UniProtKB-KW"/>
</dbReference>
<name>A0A0E3B9Q2_LEPBO</name>
<dbReference type="GO" id="GO:0046872">
    <property type="term" value="F:metal ion binding"/>
    <property type="evidence" value="ECO:0007669"/>
    <property type="project" value="UniProtKB-KW"/>
</dbReference>
<dbReference type="SUPFAM" id="SSF53623">
    <property type="entry name" value="MurD-like peptide ligases, catalytic domain"/>
    <property type="match status" value="1"/>
</dbReference>
<reference evidence="7 8" key="1">
    <citation type="journal article" date="2015" name="PLoS Negl. Trop. Dis.">
        <title>Distribution of Plasmids in Distinct Leptospira Pathogenic Species.</title>
        <authorList>
            <person name="Wang Y."/>
            <person name="Zhuang X."/>
            <person name="Zhong Y."/>
            <person name="Zhang C."/>
            <person name="Zhang Y."/>
            <person name="Zeng L."/>
            <person name="Zhu Y."/>
            <person name="He P."/>
            <person name="Dong K."/>
            <person name="Pal U."/>
            <person name="Guo X."/>
            <person name="Qin J."/>
        </authorList>
    </citation>
    <scope>NUCLEOTIDE SEQUENCE [LARGE SCALE GENOMIC DNA]</scope>
    <source>
        <strain evidence="7 8">56604</strain>
    </source>
</reference>
<dbReference type="GO" id="GO:0008841">
    <property type="term" value="F:dihydrofolate synthase activity"/>
    <property type="evidence" value="ECO:0007669"/>
    <property type="project" value="TreeGrafter"/>
</dbReference>
<dbReference type="GO" id="GO:0004326">
    <property type="term" value="F:tetrahydrofolylpolyglutamate synthase activity"/>
    <property type="evidence" value="ECO:0007669"/>
    <property type="project" value="InterPro"/>
</dbReference>
<dbReference type="AlphaFoldDB" id="A0A0E3B9Q2"/>
<dbReference type="PATRIC" id="fig|280505.15.peg.2257"/>
<keyword evidence="2" id="KW-0436">Ligase</keyword>
<evidence type="ECO:0000256" key="1">
    <source>
        <dbReference type="ARBA" id="ARBA00008276"/>
    </source>
</evidence>
<dbReference type="SUPFAM" id="SSF53244">
    <property type="entry name" value="MurD-like peptide ligases, peptide-binding domain"/>
    <property type="match status" value="1"/>
</dbReference>
<dbReference type="EMBL" id="CP012029">
    <property type="protein sequence ID" value="ALO26557.1"/>
    <property type="molecule type" value="Genomic_DNA"/>
</dbReference>
<keyword evidence="5" id="KW-0067">ATP-binding</keyword>
<evidence type="ECO:0000256" key="3">
    <source>
        <dbReference type="ARBA" id="ARBA00022723"/>
    </source>
</evidence>
<evidence type="ECO:0000256" key="2">
    <source>
        <dbReference type="ARBA" id="ARBA00022598"/>
    </source>
</evidence>
<keyword evidence="3" id="KW-0479">Metal-binding</keyword>
<dbReference type="Gene3D" id="3.40.1190.10">
    <property type="entry name" value="Mur-like, catalytic domain"/>
    <property type="match status" value="1"/>
</dbReference>
<comment type="similarity">
    <text evidence="1">Belongs to the folylpolyglutamate synthase family.</text>
</comment>
<sequence>MSEDSDFFKFINQLPNLEKTRNFNVFTGYSLEPFAKVLNQFDLNKRNRSTLCRISVIGTNAKGSIAHFLGEYFRLFGFKTGLYTSPHLISPLERIKIGTNAQNFRDIQTKELDRLLNEWKSIGAEEALKSFSFFELFTCAAFFFFEKEFAEIQIYEAGLGGRLDATKLCDPDVVVLGVIGLDHREILGNTKEEILYEKLKICTTNTKAFFAIEQEEPNLNEKIKSWCSQNKISCTILPQIPSDATYLIRNQHFSYQVFQNILNSELFQKLKRPTIDPEFSKPENVFLASNAPSFKTFEKYITLPSGRLSVLRNSPLFVFDPAHNPDAVKETLQSLSILYPGQKFQVYVGLLKDKDGDGILKILRNALNQSDILDFQFLKEDGFALPESCHFKETIDGIEFRSILQNSDDIQKSTLILGSFRLFPIVSDSICH</sequence>
<dbReference type="NCBIfam" id="TIGR01499">
    <property type="entry name" value="folC"/>
    <property type="match status" value="1"/>
</dbReference>
<dbReference type="InterPro" id="IPR001645">
    <property type="entry name" value="Folylpolyglutamate_synth"/>
</dbReference>
<dbReference type="PANTHER" id="PTHR11136">
    <property type="entry name" value="FOLYLPOLYGLUTAMATE SYNTHASE-RELATED"/>
    <property type="match status" value="1"/>
</dbReference>
<evidence type="ECO:0000256" key="6">
    <source>
        <dbReference type="ARBA" id="ARBA00022842"/>
    </source>
</evidence>
<dbReference type="Proteomes" id="UP000058857">
    <property type="component" value="Chromosome 1"/>
</dbReference>
<dbReference type="Gene3D" id="3.90.190.20">
    <property type="entry name" value="Mur ligase, C-terminal domain"/>
    <property type="match status" value="1"/>
</dbReference>
<protein>
    <submittedName>
        <fullName evidence="7">Bifunctional protein FolC</fullName>
    </submittedName>
</protein>
<dbReference type="GO" id="GO:0005737">
    <property type="term" value="C:cytoplasm"/>
    <property type="evidence" value="ECO:0007669"/>
    <property type="project" value="TreeGrafter"/>
</dbReference>
<evidence type="ECO:0000256" key="5">
    <source>
        <dbReference type="ARBA" id="ARBA00022840"/>
    </source>
</evidence>
<gene>
    <name evidence="7" type="ORF">LBBP_02307</name>
</gene>
<organism evidence="7">
    <name type="scientific">Leptospira borgpetersenii serovar Ballum</name>
    <dbReference type="NCBI Taxonomy" id="280505"/>
    <lineage>
        <taxon>Bacteria</taxon>
        <taxon>Pseudomonadati</taxon>
        <taxon>Spirochaetota</taxon>
        <taxon>Spirochaetia</taxon>
        <taxon>Leptospirales</taxon>
        <taxon>Leptospiraceae</taxon>
        <taxon>Leptospira</taxon>
    </lineage>
</organism>
<proteinExistence type="inferred from homology"/>
<dbReference type="InterPro" id="IPR036615">
    <property type="entry name" value="Mur_ligase_C_dom_sf"/>
</dbReference>
<evidence type="ECO:0000256" key="4">
    <source>
        <dbReference type="ARBA" id="ARBA00022741"/>
    </source>
</evidence>
<dbReference type="RefSeq" id="WP_002740728.1">
    <property type="nucleotide sequence ID" value="NZ_CP012029.1"/>
</dbReference>
<dbReference type="PANTHER" id="PTHR11136:SF0">
    <property type="entry name" value="DIHYDROFOLATE SYNTHETASE-RELATED"/>
    <property type="match status" value="1"/>
</dbReference>
<keyword evidence="4" id="KW-0547">Nucleotide-binding</keyword>
<accession>A0A0E3B9Q2</accession>
<evidence type="ECO:0000313" key="7">
    <source>
        <dbReference type="EMBL" id="ALO26557.1"/>
    </source>
</evidence>
<evidence type="ECO:0000313" key="8">
    <source>
        <dbReference type="Proteomes" id="UP000058857"/>
    </source>
</evidence>
<dbReference type="InterPro" id="IPR036565">
    <property type="entry name" value="Mur-like_cat_sf"/>
</dbReference>